<organism evidence="3">
    <name type="scientific">Auxenochlorella protothecoides</name>
    <name type="common">Green microalga</name>
    <name type="synonym">Chlorella protothecoides</name>
    <dbReference type="NCBI Taxonomy" id="3075"/>
    <lineage>
        <taxon>Eukaryota</taxon>
        <taxon>Viridiplantae</taxon>
        <taxon>Chlorophyta</taxon>
        <taxon>core chlorophytes</taxon>
        <taxon>Trebouxiophyceae</taxon>
        <taxon>Chlorellales</taxon>
        <taxon>Chlorellaceae</taxon>
        <taxon>Auxenochlorella</taxon>
    </lineage>
</organism>
<reference evidence="3" key="1">
    <citation type="submission" date="2015-08" db="EMBL/GenBank/DDBJ databases">
        <authorList>
            <person name="Babu N.S."/>
            <person name="Beckwith C.J."/>
            <person name="Beseler K.G."/>
            <person name="Brison A."/>
            <person name="Carone J.V."/>
            <person name="Caskin T.P."/>
            <person name="Diamond M."/>
            <person name="Durham M.E."/>
            <person name="Foxe J.M."/>
            <person name="Go M."/>
            <person name="Henderson B.A."/>
            <person name="Jones I.B."/>
            <person name="McGettigan J.A."/>
            <person name="Micheletti S.J."/>
            <person name="Nasrallah M.E."/>
            <person name="Ortiz D."/>
            <person name="Piller C.R."/>
            <person name="Privatt S.R."/>
            <person name="Schneider S.L."/>
            <person name="Sharp S."/>
            <person name="Smith T.C."/>
            <person name="Stanton J.D."/>
            <person name="Ullery H.E."/>
            <person name="Wilson R.J."/>
            <person name="Serrano M.G."/>
            <person name="Buck G."/>
            <person name="Lee V."/>
            <person name="Wang Y."/>
            <person name="Carvalho R."/>
            <person name="Voegtly L."/>
            <person name="Shi R."/>
            <person name="Duckworth R."/>
            <person name="Johnson A."/>
            <person name="Loviza R."/>
            <person name="Walstead R."/>
            <person name="Shah Z."/>
            <person name="Kiflezghi M."/>
            <person name="Wade K."/>
            <person name="Ball S.L."/>
            <person name="Bradley K.W."/>
            <person name="Asai D.J."/>
            <person name="Bowman C.A."/>
            <person name="Russell D.A."/>
            <person name="Pope W.H."/>
            <person name="Jacobs-Sera D."/>
            <person name="Hendrix R.W."/>
            <person name="Hatfull G.F."/>
        </authorList>
    </citation>
    <scope>NUCLEOTIDE SEQUENCE</scope>
</reference>
<gene>
    <name evidence="3" type="ORF">g.33771</name>
</gene>
<dbReference type="GO" id="GO:0052636">
    <property type="term" value="F:arabinosyltransferase activity"/>
    <property type="evidence" value="ECO:0007669"/>
    <property type="project" value="TreeGrafter"/>
</dbReference>
<accession>A0A1D1ZMJ5</accession>
<feature type="domain" description="Nucleotide-diphospho-sugar transferase" evidence="2">
    <location>
        <begin position="150"/>
        <end position="309"/>
    </location>
</feature>
<dbReference type="InterPro" id="IPR053250">
    <property type="entry name" value="Glycosyltransferase_77"/>
</dbReference>
<evidence type="ECO:0000259" key="2">
    <source>
        <dbReference type="Pfam" id="PF03407"/>
    </source>
</evidence>
<dbReference type="GO" id="GO:0052325">
    <property type="term" value="P:cell wall pectin biosynthetic process"/>
    <property type="evidence" value="ECO:0007669"/>
    <property type="project" value="TreeGrafter"/>
</dbReference>
<dbReference type="AlphaFoldDB" id="A0A1D1ZMJ5"/>
<dbReference type="EMBL" id="GDKF01010410">
    <property type="protein sequence ID" value="JAT68212.1"/>
    <property type="molecule type" value="Transcribed_RNA"/>
</dbReference>
<sequence>MARYLHAARKCLVSYRPVAILTVTIVVMVLAIHNEDCFSVAQTGLGSSRASLSGPRTMLPPGLPYPPSGQFKGIRAHLLSRDLVELHASSNHLVVTWSDWDNRDFVRNWVYHLHKAGCSALLVGATDTQLLEWLFEAGIPAFLIEQKSPARVSLLRAFSELGTNVILSDVDAVWLRDPIPFMQMYPDADILASSDAMEHGSPSEKLESSTNLEGPASLAVLFMRPSARKFIMEWESAIPSDGRSGERAAFNDLFHRELVQLTRRNDNLASVFRGTLLGGILSTSAFCSGQAYRAGLQQRIHVRPFVVHTPHPGPGEAAEKFVLRELGLWRDLPEHWTHPAGFLTYDNKLPATLWESAPRGALGELAAPLHAESMVVNHQLIQYRNAFIAARVLGGHSVVQPPVWLRGDLAARPKGGLAGTVASAPSAHIPVDAIIDLEALDKDAPNGYRESSFLRNPQGSGLLGDRLQVFICPDMVMAECETGDAVVWPLFGEVRLKPRRTLQQLRTALFEASKGYQVIEFKGNIADAMILSKEEVQRYSRWMAGWLSHPPSKLHQEETRYDLFWDYPGAAPQSTRMQTMNRKVDLGSGTLSAPKQEATQWWQGLTHS</sequence>
<keyword evidence="1" id="KW-0812">Transmembrane</keyword>
<keyword evidence="1" id="KW-0472">Membrane</keyword>
<dbReference type="InterPro" id="IPR005069">
    <property type="entry name" value="Nucl-diP-sugar_transferase"/>
</dbReference>
<protein>
    <recommendedName>
        <fullName evidence="2">Nucleotide-diphospho-sugar transferase domain-containing protein</fullName>
    </recommendedName>
</protein>
<dbReference type="PANTHER" id="PTHR46936">
    <property type="entry name" value="ARABINOSYLTRANSFERASE XEG113"/>
    <property type="match status" value="1"/>
</dbReference>
<evidence type="ECO:0000256" key="1">
    <source>
        <dbReference type="SAM" id="Phobius"/>
    </source>
</evidence>
<dbReference type="PANTHER" id="PTHR46936:SF1">
    <property type="entry name" value="ARABINOSYLTRANSFERASE XEG113"/>
    <property type="match status" value="1"/>
</dbReference>
<evidence type="ECO:0000313" key="3">
    <source>
        <dbReference type="EMBL" id="JAT68212.1"/>
    </source>
</evidence>
<proteinExistence type="predicted"/>
<name>A0A1D1ZMJ5_AUXPR</name>
<feature type="transmembrane region" description="Helical" evidence="1">
    <location>
        <begin position="12"/>
        <end position="32"/>
    </location>
</feature>
<dbReference type="Pfam" id="PF03407">
    <property type="entry name" value="Nucleotid_trans"/>
    <property type="match status" value="1"/>
</dbReference>
<dbReference type="GO" id="GO:0005794">
    <property type="term" value="C:Golgi apparatus"/>
    <property type="evidence" value="ECO:0007669"/>
    <property type="project" value="TreeGrafter"/>
</dbReference>
<keyword evidence="1" id="KW-1133">Transmembrane helix</keyword>